<proteinExistence type="predicted"/>
<dbReference type="AlphaFoldDB" id="A0AAV0ANA1"/>
<evidence type="ECO:0000313" key="2">
    <source>
        <dbReference type="EMBL" id="CAH7669543.1"/>
    </source>
</evidence>
<accession>A0AAV0ANA1</accession>
<feature type="compositionally biased region" description="Basic and acidic residues" evidence="1">
    <location>
        <begin position="45"/>
        <end position="55"/>
    </location>
</feature>
<reference evidence="2" key="1">
    <citation type="submission" date="2022-06" db="EMBL/GenBank/DDBJ databases">
        <authorList>
            <consortium name="SYNGENTA / RWTH Aachen University"/>
        </authorList>
    </citation>
    <scope>NUCLEOTIDE SEQUENCE</scope>
</reference>
<evidence type="ECO:0000256" key="1">
    <source>
        <dbReference type="SAM" id="MobiDB-lite"/>
    </source>
</evidence>
<name>A0AAV0ANA1_PHAPC</name>
<keyword evidence="3" id="KW-1185">Reference proteome</keyword>
<organism evidence="2 3">
    <name type="scientific">Phakopsora pachyrhizi</name>
    <name type="common">Asian soybean rust disease fungus</name>
    <dbReference type="NCBI Taxonomy" id="170000"/>
    <lineage>
        <taxon>Eukaryota</taxon>
        <taxon>Fungi</taxon>
        <taxon>Dikarya</taxon>
        <taxon>Basidiomycota</taxon>
        <taxon>Pucciniomycotina</taxon>
        <taxon>Pucciniomycetes</taxon>
        <taxon>Pucciniales</taxon>
        <taxon>Phakopsoraceae</taxon>
        <taxon>Phakopsora</taxon>
    </lineage>
</organism>
<sequence length="83" mass="9132">MSTSGRIETALAAYQGNNNHKIFASNPSTSQAGPYSNSKNPLKKFNKESTGRVESGEQEAEPGVESFNPVFRVFWSMQTSLFL</sequence>
<comment type="caution">
    <text evidence="2">The sequence shown here is derived from an EMBL/GenBank/DDBJ whole genome shotgun (WGS) entry which is preliminary data.</text>
</comment>
<dbReference type="EMBL" id="CALTRL010000757">
    <property type="protein sequence ID" value="CAH7669543.1"/>
    <property type="molecule type" value="Genomic_DNA"/>
</dbReference>
<feature type="compositionally biased region" description="Polar residues" evidence="1">
    <location>
        <begin position="22"/>
        <end position="40"/>
    </location>
</feature>
<feature type="region of interest" description="Disordered" evidence="1">
    <location>
        <begin position="22"/>
        <end position="62"/>
    </location>
</feature>
<protein>
    <submittedName>
        <fullName evidence="2">Uncharacterized protein</fullName>
    </submittedName>
</protein>
<dbReference type="Proteomes" id="UP001153365">
    <property type="component" value="Unassembled WGS sequence"/>
</dbReference>
<evidence type="ECO:0000313" key="3">
    <source>
        <dbReference type="Proteomes" id="UP001153365"/>
    </source>
</evidence>
<gene>
    <name evidence="2" type="ORF">PPACK8108_LOCUS4173</name>
</gene>